<dbReference type="AlphaFoldDB" id="A0A2I2MF20"/>
<name>A0A2I2MF20_9BACT</name>
<evidence type="ECO:0000313" key="2">
    <source>
        <dbReference type="EMBL" id="SOU91893.1"/>
    </source>
</evidence>
<proteinExistence type="predicted"/>
<protein>
    <submittedName>
        <fullName evidence="2">Uncharacterized protein</fullName>
    </submittedName>
</protein>
<feature type="region of interest" description="Disordered" evidence="1">
    <location>
        <begin position="131"/>
        <end position="156"/>
    </location>
</feature>
<feature type="compositionally biased region" description="Basic and acidic residues" evidence="1">
    <location>
        <begin position="133"/>
        <end position="145"/>
    </location>
</feature>
<sequence length="156" mass="17101">MSVQAGMKYLPTMLQSPGCGVWRSGLSTRSGSLPCESPLKSPSRKRVGHVQKRWRGGGVTGRSPVPEMFAEKRGWDCLPVKGPLAFLFEERETRGEPSGTLRLFLGCSRPIPSAGSRSECLRRLRPAVSAIDGTRDAPSCEDHGLRVSVRRPPRFP</sequence>
<evidence type="ECO:0000256" key="1">
    <source>
        <dbReference type="SAM" id="MobiDB-lite"/>
    </source>
</evidence>
<gene>
    <name evidence="2" type="ORF">LFTS_00513</name>
</gene>
<dbReference type="EMBL" id="LT966316">
    <property type="protein sequence ID" value="SOU91893.1"/>
    <property type="molecule type" value="Genomic_DNA"/>
</dbReference>
<reference evidence="2" key="1">
    <citation type="submission" date="2017-12" db="EMBL/GenBank/DDBJ databases">
        <authorList>
            <consortium name="SysMetEx"/>
        </authorList>
    </citation>
    <scope>NUCLEOTIDE SEQUENCE</scope>
    <source>
        <strain evidence="2">Pb_238</strain>
    </source>
</reference>
<accession>A0A2I2MF20</accession>
<organism evidence="2">
    <name type="scientific">Leptospirillum ferriphilum</name>
    <dbReference type="NCBI Taxonomy" id="178606"/>
    <lineage>
        <taxon>Bacteria</taxon>
        <taxon>Pseudomonadati</taxon>
        <taxon>Nitrospirota</taxon>
        <taxon>Nitrospiria</taxon>
        <taxon>Nitrospirales</taxon>
        <taxon>Nitrospiraceae</taxon>
        <taxon>Leptospirillum</taxon>
    </lineage>
</organism>